<accession>A0AA39IG35</accession>
<reference evidence="2" key="1">
    <citation type="submission" date="2023-06" db="EMBL/GenBank/DDBJ databases">
        <title>Genomic analysis of the entomopathogenic nematode Steinernema hermaphroditum.</title>
        <authorList>
            <person name="Schwarz E.M."/>
            <person name="Heppert J.K."/>
            <person name="Baniya A."/>
            <person name="Schwartz H.T."/>
            <person name="Tan C.-H."/>
            <person name="Antoshechkin I."/>
            <person name="Sternberg P.W."/>
            <person name="Goodrich-Blair H."/>
            <person name="Dillman A.R."/>
        </authorList>
    </citation>
    <scope>NUCLEOTIDE SEQUENCE</scope>
    <source>
        <strain evidence="2">PS9179</strain>
        <tissue evidence="2">Whole animal</tissue>
    </source>
</reference>
<organism evidence="2 3">
    <name type="scientific">Steinernema hermaphroditum</name>
    <dbReference type="NCBI Taxonomy" id="289476"/>
    <lineage>
        <taxon>Eukaryota</taxon>
        <taxon>Metazoa</taxon>
        <taxon>Ecdysozoa</taxon>
        <taxon>Nematoda</taxon>
        <taxon>Chromadorea</taxon>
        <taxon>Rhabditida</taxon>
        <taxon>Tylenchina</taxon>
        <taxon>Panagrolaimomorpha</taxon>
        <taxon>Strongyloidoidea</taxon>
        <taxon>Steinernematidae</taxon>
        <taxon>Steinernema</taxon>
    </lineage>
</organism>
<proteinExistence type="predicted"/>
<evidence type="ECO:0000256" key="1">
    <source>
        <dbReference type="SAM" id="MobiDB-lite"/>
    </source>
</evidence>
<evidence type="ECO:0000313" key="3">
    <source>
        <dbReference type="Proteomes" id="UP001175271"/>
    </source>
</evidence>
<dbReference type="Proteomes" id="UP001175271">
    <property type="component" value="Unassembled WGS sequence"/>
</dbReference>
<sequence>MASWKSAAPLQTAPSPQTTPQKAARTWSPYSKFNTPQLLQLAYTKRSEMLELGGGGVCGGDLLRRELLNINLIESLRDRMLVERMMRKRTSGGAQQTPSGALKKQKAVYIGDENDEEAMSIVEEHGLQFHHRQASYIRLYSSGEGRLELLEVVIDEVCVGDDEGARRRLSEWRSSTGEEDDEEVDEELVEDEDCRGEEEETSEAPLQKSCRAIQALRASFRFRALSP</sequence>
<feature type="region of interest" description="Disordered" evidence="1">
    <location>
        <begin position="1"/>
        <end position="29"/>
    </location>
</feature>
<protein>
    <submittedName>
        <fullName evidence="2">Uncharacterized protein</fullName>
    </submittedName>
</protein>
<gene>
    <name evidence="2" type="ORF">QR680_007592</name>
</gene>
<keyword evidence="3" id="KW-1185">Reference proteome</keyword>
<feature type="region of interest" description="Disordered" evidence="1">
    <location>
        <begin position="170"/>
        <end position="207"/>
    </location>
</feature>
<feature type="compositionally biased region" description="Polar residues" evidence="1">
    <location>
        <begin position="12"/>
        <end position="21"/>
    </location>
</feature>
<name>A0AA39IG35_9BILA</name>
<dbReference type="EMBL" id="JAUCMV010000001">
    <property type="protein sequence ID" value="KAK0422472.1"/>
    <property type="molecule type" value="Genomic_DNA"/>
</dbReference>
<comment type="caution">
    <text evidence="2">The sequence shown here is derived from an EMBL/GenBank/DDBJ whole genome shotgun (WGS) entry which is preliminary data.</text>
</comment>
<dbReference type="AlphaFoldDB" id="A0AA39IG35"/>
<feature type="compositionally biased region" description="Acidic residues" evidence="1">
    <location>
        <begin position="177"/>
        <end position="202"/>
    </location>
</feature>
<evidence type="ECO:0000313" key="2">
    <source>
        <dbReference type="EMBL" id="KAK0422472.1"/>
    </source>
</evidence>